<comment type="caution">
    <text evidence="2">The sequence shown here is derived from an EMBL/GenBank/DDBJ whole genome shotgun (WGS) entry which is preliminary data.</text>
</comment>
<feature type="compositionally biased region" description="Gly residues" evidence="1">
    <location>
        <begin position="281"/>
        <end position="290"/>
    </location>
</feature>
<accession>A0A6G2B8X4</accession>
<dbReference type="RefSeq" id="WP_162465874.1">
    <property type="nucleotide sequence ID" value="NZ_WIXO01000001.1"/>
</dbReference>
<reference evidence="2 3" key="1">
    <citation type="submission" date="2019-11" db="EMBL/GenBank/DDBJ databases">
        <authorList>
            <person name="Yuan L."/>
        </authorList>
    </citation>
    <scope>NUCLEOTIDE SEQUENCE [LARGE SCALE GENOMIC DNA]</scope>
    <source>
        <strain evidence="2 3">TRM43335</strain>
    </source>
</reference>
<dbReference type="EMBL" id="WIXO01000001">
    <property type="protein sequence ID" value="MTE18710.1"/>
    <property type="molecule type" value="Genomic_DNA"/>
</dbReference>
<feature type="region of interest" description="Disordered" evidence="1">
    <location>
        <begin position="215"/>
        <end position="239"/>
    </location>
</feature>
<dbReference type="AlphaFoldDB" id="A0A6G2B8X4"/>
<evidence type="ECO:0000256" key="1">
    <source>
        <dbReference type="SAM" id="MobiDB-lite"/>
    </source>
</evidence>
<feature type="region of interest" description="Disordered" evidence="1">
    <location>
        <begin position="369"/>
        <end position="402"/>
    </location>
</feature>
<feature type="region of interest" description="Disordered" evidence="1">
    <location>
        <begin position="273"/>
        <end position="319"/>
    </location>
</feature>
<sequence length="489" mass="49653">MSADHTPEPTRPRRRGPTAVSVALAVLLAGGGGAYWAANGTGGAGADAARDGSASRPAALVLDGYGGPATTPVERGIAPGEPAPDGGPVHRATGPLPKGPESAPAYRSVVDVDREGVAALAEALEVPGEVREEDGAWTVGGADEGQGRTLRVDSATGAWTFTAPIPLKAGDVSPEEAKEAARPVVEALGLEGAEVDAGRERDGLRVVRVDPRRDGLPVHGRTTEIGVGHGGALADGGGRLTEPVRMGGDAEYPVMSAEETLAALNERSGRIGPDVLCAGRPGTGRPGADGPGVVPPADGDPDAPGGAGSPEPCGPGGKRAVLKVTGAEFGLSAYRSEGRDLLVPSWLFEVSGPDGRERTVAHPAVEEEYLAPSPANGDGDGDDPTSSPADPGDPAGEHPVSTATHLDEYDAGDRTLTVHFWGGVCEEYTATAEESAESVTVRITGEPEEPGRACAAIAEKTTAEVRLEEPVGDRRVLDAEGEPLPEGRP</sequence>
<feature type="compositionally biased region" description="Low complexity" evidence="1">
    <location>
        <begin position="384"/>
        <end position="394"/>
    </location>
</feature>
<evidence type="ECO:0000313" key="2">
    <source>
        <dbReference type="EMBL" id="MTE18710.1"/>
    </source>
</evidence>
<feature type="compositionally biased region" description="Gly residues" evidence="1">
    <location>
        <begin position="227"/>
        <end position="239"/>
    </location>
</feature>
<gene>
    <name evidence="2" type="ORF">F0L17_06080</name>
</gene>
<keyword evidence="3" id="KW-1185">Reference proteome</keyword>
<organism evidence="2 3">
    <name type="scientific">Streptomyces taklimakanensis</name>
    <dbReference type="NCBI Taxonomy" id="2569853"/>
    <lineage>
        <taxon>Bacteria</taxon>
        <taxon>Bacillati</taxon>
        <taxon>Actinomycetota</taxon>
        <taxon>Actinomycetes</taxon>
        <taxon>Kitasatosporales</taxon>
        <taxon>Streptomycetaceae</taxon>
        <taxon>Streptomyces</taxon>
    </lineage>
</organism>
<proteinExistence type="predicted"/>
<protein>
    <recommendedName>
        <fullName evidence="4">Large membrane protein</fullName>
    </recommendedName>
</protein>
<evidence type="ECO:0000313" key="3">
    <source>
        <dbReference type="Proteomes" id="UP000473014"/>
    </source>
</evidence>
<name>A0A6G2B8X4_9ACTN</name>
<dbReference type="Proteomes" id="UP000473014">
    <property type="component" value="Unassembled WGS sequence"/>
</dbReference>
<evidence type="ECO:0008006" key="4">
    <source>
        <dbReference type="Google" id="ProtNLM"/>
    </source>
</evidence>